<proteinExistence type="inferred from homology"/>
<evidence type="ECO:0000256" key="5">
    <source>
        <dbReference type="ARBA" id="ARBA00022741"/>
    </source>
</evidence>
<dbReference type="Gene3D" id="3.40.1390.20">
    <property type="entry name" value="HprK N-terminal domain-like"/>
    <property type="match status" value="1"/>
</dbReference>
<dbReference type="GO" id="GO:0016301">
    <property type="term" value="F:kinase activity"/>
    <property type="evidence" value="ECO:0007669"/>
    <property type="project" value="UniProtKB-KW"/>
</dbReference>
<dbReference type="RefSeq" id="WP_256547732.1">
    <property type="nucleotide sequence ID" value="NZ_CP101809.1"/>
</dbReference>
<dbReference type="InterPro" id="IPR003755">
    <property type="entry name" value="HPr(Ser)_kin/Pase"/>
</dbReference>
<dbReference type="PANTHER" id="PTHR30305">
    <property type="entry name" value="PROTEIN YJDM-RELATED"/>
    <property type="match status" value="1"/>
</dbReference>
<feature type="domain" description="HPr(Ser) kinase/phosphorylase N-terminal" evidence="10">
    <location>
        <begin position="6"/>
        <end position="132"/>
    </location>
</feature>
<evidence type="ECO:0000256" key="4">
    <source>
        <dbReference type="ARBA" id="ARBA00022679"/>
    </source>
</evidence>
<dbReference type="PANTHER" id="PTHR30305:SF1">
    <property type="entry name" value="HPR KINASE_PHOSPHORYLASE"/>
    <property type="match status" value="1"/>
</dbReference>
<keyword evidence="8" id="KW-0511">Multifunctional enzyme</keyword>
<dbReference type="InterPro" id="IPR027417">
    <property type="entry name" value="P-loop_NTPase"/>
</dbReference>
<evidence type="ECO:0000313" key="12">
    <source>
        <dbReference type="EMBL" id="MDQ0513570.1"/>
    </source>
</evidence>
<evidence type="ECO:0000256" key="9">
    <source>
        <dbReference type="ARBA" id="ARBA00047657"/>
    </source>
</evidence>
<evidence type="ECO:0000256" key="3">
    <source>
        <dbReference type="ARBA" id="ARBA00022527"/>
    </source>
</evidence>
<sequence>MAQKYIRVAQLFTKLGGNFLNLTQHNQQLKITSPILYQAGLELAEIFAHPKIEQIISWGINEERFLQTLSPAERHKRLEAILLRQPPAIILSHQFLYRDELVSLSQKHDNQVPIIESNFAAETTTSILGTWLSRKFAQVHTLHGVLVNVFGEGVLITGEAGIGKSELAMELLLKNHLFVGDDSIDVAVIGNELWARANPVVAGFIELRGLGILNVKKMYGMQRLIDHTQIRMVIELRKEKDLDRDEIDRIGSHLNMKPLLGIHVPHYLLPVSYGKKLSDIAEAAVIDFKLKYYEHYFAFDEFQDRIIELTTRKDDD</sequence>
<comment type="similarity">
    <text evidence="2">Belongs to the HPrK/P family.</text>
</comment>
<evidence type="ECO:0000313" key="13">
    <source>
        <dbReference type="Proteomes" id="UP001240643"/>
    </source>
</evidence>
<dbReference type="Pfam" id="PF02603">
    <property type="entry name" value="Hpr_kinase_N"/>
    <property type="match status" value="1"/>
</dbReference>
<evidence type="ECO:0000256" key="8">
    <source>
        <dbReference type="ARBA" id="ARBA00023268"/>
    </source>
</evidence>
<dbReference type="SUPFAM" id="SSF53795">
    <property type="entry name" value="PEP carboxykinase-like"/>
    <property type="match status" value="1"/>
</dbReference>
<dbReference type="EC" id="2.7.4.-" evidence="12"/>
<gene>
    <name evidence="12" type="ORF">J2Z62_000008</name>
</gene>
<protein>
    <submittedName>
        <fullName evidence="12">HPr kinase/phosphorylase</fullName>
        <ecNumber evidence="12">2.7.11.-</ecNumber>
        <ecNumber evidence="12">2.7.4.-</ecNumber>
    </submittedName>
</protein>
<dbReference type="Proteomes" id="UP001240643">
    <property type="component" value="Unassembled WGS sequence"/>
</dbReference>
<evidence type="ECO:0000259" key="11">
    <source>
        <dbReference type="Pfam" id="PF07475"/>
    </source>
</evidence>
<dbReference type="EMBL" id="JAUSWO010000001">
    <property type="protein sequence ID" value="MDQ0513570.1"/>
    <property type="molecule type" value="Genomic_DNA"/>
</dbReference>
<dbReference type="Pfam" id="PF07475">
    <property type="entry name" value="Hpr_kinase_C"/>
    <property type="match status" value="1"/>
</dbReference>
<accession>A0ABU0LY95</accession>
<dbReference type="InterPro" id="IPR011104">
    <property type="entry name" value="Hpr_kin/Pase_C"/>
</dbReference>
<dbReference type="NCBIfam" id="TIGR00679">
    <property type="entry name" value="hpr-ser"/>
    <property type="match status" value="1"/>
</dbReference>
<organism evidence="12 13">
    <name type="scientific">Mycoplasmoides fastidiosum</name>
    <dbReference type="NCBI Taxonomy" id="92758"/>
    <lineage>
        <taxon>Bacteria</taxon>
        <taxon>Bacillati</taxon>
        <taxon>Mycoplasmatota</taxon>
        <taxon>Mycoplasmoidales</taxon>
        <taxon>Mycoplasmoidaceae</taxon>
        <taxon>Mycoplasmoides</taxon>
    </lineage>
</organism>
<evidence type="ECO:0000256" key="1">
    <source>
        <dbReference type="ARBA" id="ARBA00001120"/>
    </source>
</evidence>
<dbReference type="InterPro" id="IPR028979">
    <property type="entry name" value="Ser_kin/Pase_Hpr-like_N_sf"/>
</dbReference>
<comment type="catalytic activity">
    <reaction evidence="1">
        <text>[HPr protein]-L-serine + ATP = [HPr protein]-O-phospho-L-serine + ADP + H(+)</text>
        <dbReference type="Rhea" id="RHEA:46600"/>
        <dbReference type="Rhea" id="RHEA-COMP:11602"/>
        <dbReference type="Rhea" id="RHEA-COMP:11603"/>
        <dbReference type="ChEBI" id="CHEBI:15378"/>
        <dbReference type="ChEBI" id="CHEBI:29999"/>
        <dbReference type="ChEBI" id="CHEBI:30616"/>
        <dbReference type="ChEBI" id="CHEBI:83421"/>
        <dbReference type="ChEBI" id="CHEBI:456216"/>
    </reaction>
</comment>
<evidence type="ECO:0000256" key="2">
    <source>
        <dbReference type="ARBA" id="ARBA00006883"/>
    </source>
</evidence>
<evidence type="ECO:0000256" key="6">
    <source>
        <dbReference type="ARBA" id="ARBA00022777"/>
    </source>
</evidence>
<evidence type="ECO:0000259" key="10">
    <source>
        <dbReference type="Pfam" id="PF02603"/>
    </source>
</evidence>
<dbReference type="EC" id="2.7.11.-" evidence="12"/>
<dbReference type="Gene3D" id="3.40.50.300">
    <property type="entry name" value="P-loop containing nucleotide triphosphate hydrolases"/>
    <property type="match status" value="1"/>
</dbReference>
<keyword evidence="13" id="KW-1185">Reference proteome</keyword>
<comment type="caution">
    <text evidence="12">The sequence shown here is derived from an EMBL/GenBank/DDBJ whole genome shotgun (WGS) entry which is preliminary data.</text>
</comment>
<dbReference type="SUPFAM" id="SSF75138">
    <property type="entry name" value="HprK N-terminal domain-like"/>
    <property type="match status" value="1"/>
</dbReference>
<keyword evidence="6 12" id="KW-0418">Kinase</keyword>
<keyword evidence="4 12" id="KW-0808">Transferase</keyword>
<dbReference type="CDD" id="cd01918">
    <property type="entry name" value="HprK_C"/>
    <property type="match status" value="1"/>
</dbReference>
<name>A0ABU0LY95_9BACT</name>
<dbReference type="InterPro" id="IPR011126">
    <property type="entry name" value="Hpr_kin/Pase_Hpr_N"/>
</dbReference>
<reference evidence="12" key="1">
    <citation type="submission" date="2023-07" db="EMBL/GenBank/DDBJ databases">
        <title>Genomic Encyclopedia of Type Strains, Phase IV (KMG-IV): sequencing the most valuable type-strain genomes for metagenomic binning, comparative biology and taxonomic classification.</title>
        <authorList>
            <person name="Goeker M."/>
        </authorList>
    </citation>
    <scope>NUCLEOTIDE SEQUENCE [LARGE SCALE GENOMIC DNA]</scope>
    <source>
        <strain evidence="12">DSM 21204</strain>
    </source>
</reference>
<keyword evidence="3" id="KW-0723">Serine/threonine-protein kinase</keyword>
<comment type="catalytic activity">
    <reaction evidence="9">
        <text>[HPr protein]-O-phospho-L-serine + phosphate + H(+) = [HPr protein]-L-serine + diphosphate</text>
        <dbReference type="Rhea" id="RHEA:46604"/>
        <dbReference type="Rhea" id="RHEA-COMP:11602"/>
        <dbReference type="Rhea" id="RHEA-COMP:11603"/>
        <dbReference type="ChEBI" id="CHEBI:15378"/>
        <dbReference type="ChEBI" id="CHEBI:29999"/>
        <dbReference type="ChEBI" id="CHEBI:33019"/>
        <dbReference type="ChEBI" id="CHEBI:43474"/>
        <dbReference type="ChEBI" id="CHEBI:83421"/>
    </reaction>
</comment>
<evidence type="ECO:0000256" key="7">
    <source>
        <dbReference type="ARBA" id="ARBA00022840"/>
    </source>
</evidence>
<keyword evidence="5" id="KW-0547">Nucleotide-binding</keyword>
<keyword evidence="7" id="KW-0067">ATP-binding</keyword>
<feature type="domain" description="HPr kinase/phosphorylase C-terminal" evidence="11">
    <location>
        <begin position="135"/>
        <end position="305"/>
    </location>
</feature>